<reference evidence="3" key="1">
    <citation type="journal article" date="2019" name="Int. J. Syst. Evol. Microbiol.">
        <title>The Global Catalogue of Microorganisms (GCM) 10K type strain sequencing project: providing services to taxonomists for standard genome sequencing and annotation.</title>
        <authorList>
            <consortium name="The Broad Institute Genomics Platform"/>
            <consortium name="The Broad Institute Genome Sequencing Center for Infectious Disease"/>
            <person name="Wu L."/>
            <person name="Ma J."/>
        </authorList>
    </citation>
    <scope>NUCLEOTIDE SEQUENCE [LARGE SCALE GENOMIC DNA]</scope>
    <source>
        <strain evidence="3">JCM 14560</strain>
    </source>
</reference>
<dbReference type="Pfam" id="PF07591">
    <property type="entry name" value="PT-HINT"/>
    <property type="match status" value="1"/>
</dbReference>
<dbReference type="InterPro" id="IPR022385">
    <property type="entry name" value="Rhs_assc_core"/>
</dbReference>
<dbReference type="InterPro" id="IPR030934">
    <property type="entry name" value="Intein_C"/>
</dbReference>
<dbReference type="InterPro" id="IPR031325">
    <property type="entry name" value="RHS_repeat"/>
</dbReference>
<dbReference type="InterPro" id="IPR006530">
    <property type="entry name" value="YD"/>
</dbReference>
<sequence length="2483" mass="257010">MGNWNVRIHTGRWWRDPHRGLSLPTALVVMLATVVGLPAAALADDSSDGTVWVPPNTPLGTGTNAVTGSALDVQPLRAPANPVPQDWTPSNSVALQSGSVSLTLGAASAEAKAAREATGGASPTSSGQALVQAGQLPVALAPADGDTSTRTVKVQVTDPNSAHAAGVDGALVALTSADTSANMGPDNVKVALDLNALQAQSWSDRAHLVALPACALTTPDNADCRKQTPVAATVDVSSGQLTASVTLPEAKSPASAAQLKPSSTVVQSSYTTGAAPASLDTASPMVLAAVAGPSGSAGSYAATSLSPSTAWSAGSNVGNFTYSYPIQVPAVPGGSAPTVALSYDSSAVDGRTSATNAQPSWIGDGWDYQPGFIERSYQSCAKDGITGSGDQCWGGQNATLSLGGHSGTLVRDDTSGLWHLQGDDGSKVEQLTGAPNGLPTGEYWHVTTSDGTQYYFGQNHLPGGDGTDAATNSAWSEPVYSPNSGDPCYSAGSGQGSFCTMGWRWNLDYVVDTHQNLTTYTYGTESNSYSLGGGQNSGSGTPTSYVRAGYLKQINYGQRLPDQIAAHGSLNPAAEIVFATTERCLATDGSCAESKRIAANASSWPDVPLDQVCDGSPGCTNYSPSFFTTKRLTGISTVVFVNSAPVTVDSWALTQSFPNPGDGTKPPLWLSSIVRTGTDGQPSAALPAVSFVPREMANRVDGLVPAAPMFNRPRIQQINTETGGQINVVYSDPQCSRVKKTMPTSEDDDKLACMPVKWYLPGSSSPDPVSDWFNKPLVADVTEQDAVTGLSVVKDTHYTYNGDAAWHRNDSEFADPKTRTWDGFRGYQSVTTTTGSAYVGEAPKTQVTTTYLRGMDGDYKADGTTRAITVPNPLGGADVTDSNWLTGRTLAVQTYDQAGGAVVSMSGTITNGQQTTATHKQSGGMPDLVARYPASQVTATSKSQLSDKSWRTTSTITTTDPANANRIVQTDDQGDRTSATPEICTTTSYAAGSNPAMLADVSETKAVTGPCGTTATAQNTIADHRTLYDGKSFGQLGDQADATSTQTLDHYDTAGNPVYTNVGSATFDVYGRALTSSVTDGSTYDTSGNQLTKPTVAAPATSHTAYLPTTGAVPTTVTTTGPMGDTWKTTVTQDPGRGVPLTTTDQNGRVATQQYDGLGRLTAVWEPGRTPAQDPNPNTKYSYAINGLTSPSVVMTQTLQEGGGAYSSKTELYDGLGRLRQTQSTTPAKPTGRLITDTGYDSHGWAIKTSAPYYEPTTLPSSTIFSPGNDSQIPAQTWTSYDGQGRVVRSEFRSYAQLQWATTTAYPGADRTDVTPPAGGTPTSTVTNARGQNTALWQYHGNTATGNPADADITSYAYTPGGQPAGRTDTAGNTWTYQYDLHGRQTSATDPDTGTSQTFYDVNSRVDHTTDAKGNTLAYTYDLLGRKTGMYTGSVAPANQLASWTFDTLAKGQPTSSTRYAKGTNGTVLSYTEATTGYDTAYRSLGTSVTIPTAPENGTLAGTYITSNTYNPVLGTLATASYPALGGLPAETTGYTYTVTGMLTSAKSAGKPLVADMQYDAMARPVRTTVGGYGTQVVSTQQYDWATGHVINSFIDRQVGTTSADQTSYTYNPAGAITSASDLQNAAATDTQCYTYDYLGRLTNAWTDTGGTATTADWTDSSGTQHGTGSSNTVPGIGGCKNAGGPATVAGKPTVGGPAPYWQSYSYDTTGNRSQLVQHDVNGNAANDTMSTQTFGTAKTLNTPTTAKGTGGGTGGPHGLLTSTATTGTVNKATSYQYDELGNTTAVTDTTGTTNLVWNAEGRLDSVTKTGQPSGTSYLYDADGNQLIRRDPGKTTVNLGADELTLDTSTPNGSMSDVRTLSAPGGLTLTRVTAPVGGGHLLYQAADPHGTTGVQINSDANQSVTRRPTDPFGNPRGAVVPASSWAGDKGFVGGTKDDATGLTNLGAREYQPATGRFLNPDPLLDAGNPQQWNGYAYSDNDPVNASDPNGLMIDRNGGGSDNGPADPTLTQQINCLYAGGCGGTPPATTSSNGSGSGDTTTPHTKKCGGWLSGGGFSCHVGNGVKRTQHVVAQNPIIKTIATAVTYGATFSSCWEAAGLGAMETGGATLVAAGMGCGALAGAASSLVGNLLTEDADHSFTGQLTDMAGGALLGGATGAVGAGAQVAASAASSGGAKAILGAVGDFLGGGSCPHPNSFPAGTLVLLADGSTKAIDQLTTGTAVAATDPQTGTNTPEPVTATIVGHQDQDFTELTLAVTPEPSSPPTDHNSPAQSAKITSTKHHPYWDITTRRWTDATDLHPGDQVRSATATPVTVQAVRNFHTTPQSAYNLTVADLHTYYVLAGATPVLVHNCDLSDRASEIHGAEPDDYVRKNISTVAVVRVRTPQGQVDLIAGSGDGLTPAQMSIPLRPGEMHVPNIPGTHAEQNALLYAKAFGYEPIAGGTSRNVCLSICAPFIRGGGGRMMGNVFPGNGVTTTRQRSFEW</sequence>
<proteinExistence type="predicted"/>
<dbReference type="Pfam" id="PF05593">
    <property type="entry name" value="RHS_repeat"/>
    <property type="match status" value="1"/>
</dbReference>
<name>A0ABP5LKT9_9ACTN</name>
<dbReference type="CDD" id="cd00081">
    <property type="entry name" value="Hint"/>
    <property type="match status" value="1"/>
</dbReference>
<evidence type="ECO:0000313" key="3">
    <source>
        <dbReference type="Proteomes" id="UP001422759"/>
    </source>
</evidence>
<dbReference type="NCBIfam" id="TIGR01443">
    <property type="entry name" value="intein_Cterm"/>
    <property type="match status" value="1"/>
</dbReference>
<organism evidence="2 3">
    <name type="scientific">Kitasatospora kazusensis</name>
    <dbReference type="NCBI Taxonomy" id="407974"/>
    <lineage>
        <taxon>Bacteria</taxon>
        <taxon>Bacillati</taxon>
        <taxon>Actinomycetota</taxon>
        <taxon>Actinomycetes</taxon>
        <taxon>Kitasatosporales</taxon>
        <taxon>Streptomycetaceae</taxon>
        <taxon>Kitasatospora</taxon>
    </lineage>
</organism>
<dbReference type="InterPro" id="IPR036844">
    <property type="entry name" value="Hint_dom_sf"/>
</dbReference>
<dbReference type="Proteomes" id="UP001422759">
    <property type="component" value="Unassembled WGS sequence"/>
</dbReference>
<comment type="caution">
    <text evidence="2">The sequence shown here is derived from an EMBL/GenBank/DDBJ whole genome shotgun (WGS) entry which is preliminary data.</text>
</comment>
<dbReference type="EMBL" id="BAAANT010000023">
    <property type="protein sequence ID" value="GAA2148314.1"/>
    <property type="molecule type" value="Genomic_DNA"/>
</dbReference>
<dbReference type="Gene3D" id="2.180.10.10">
    <property type="entry name" value="RHS repeat-associated core"/>
    <property type="match status" value="2"/>
</dbReference>
<dbReference type="SUPFAM" id="SSF51294">
    <property type="entry name" value="Hedgehog/intein (Hint) domain"/>
    <property type="match status" value="1"/>
</dbReference>
<dbReference type="NCBIfam" id="TIGR01643">
    <property type="entry name" value="YD_repeat_2x"/>
    <property type="match status" value="2"/>
</dbReference>
<dbReference type="PROSITE" id="PS50818">
    <property type="entry name" value="INTEIN_C_TER"/>
    <property type="match status" value="1"/>
</dbReference>
<feature type="region of interest" description="Disordered" evidence="1">
    <location>
        <begin position="1657"/>
        <end position="1676"/>
    </location>
</feature>
<dbReference type="PANTHER" id="PTHR32305">
    <property type="match status" value="1"/>
</dbReference>
<feature type="region of interest" description="Disordered" evidence="1">
    <location>
        <begin position="2258"/>
        <end position="2277"/>
    </location>
</feature>
<dbReference type="InterPro" id="IPR050708">
    <property type="entry name" value="T6SS_VgrG/RHS"/>
</dbReference>
<gene>
    <name evidence="2" type="ORF">GCM10009760_40210</name>
</gene>
<dbReference type="PANTHER" id="PTHR32305:SF17">
    <property type="entry name" value="TRNA NUCLEASE WAPA"/>
    <property type="match status" value="1"/>
</dbReference>
<evidence type="ECO:0000256" key="1">
    <source>
        <dbReference type="SAM" id="MobiDB-lite"/>
    </source>
</evidence>
<dbReference type="Gene3D" id="2.170.16.10">
    <property type="entry name" value="Hedgehog/Intein (Hint) domain"/>
    <property type="match status" value="1"/>
</dbReference>
<feature type="compositionally biased region" description="Polar residues" evidence="1">
    <location>
        <begin position="1665"/>
        <end position="1674"/>
    </location>
</feature>
<accession>A0ABP5LKT9</accession>
<feature type="compositionally biased region" description="Polar residues" evidence="1">
    <location>
        <begin position="2264"/>
        <end position="2277"/>
    </location>
</feature>
<dbReference type="NCBIfam" id="TIGR03696">
    <property type="entry name" value="Rhs_assc_core"/>
    <property type="match status" value="1"/>
</dbReference>
<protein>
    <recommendedName>
        <fullName evidence="4">Intein/RHS repeat-associated protein</fullName>
    </recommendedName>
</protein>
<evidence type="ECO:0000313" key="2">
    <source>
        <dbReference type="EMBL" id="GAA2148314.1"/>
    </source>
</evidence>
<keyword evidence="3" id="KW-1185">Reference proteome</keyword>
<feature type="region of interest" description="Disordered" evidence="1">
    <location>
        <begin position="1307"/>
        <end position="1326"/>
    </location>
</feature>
<evidence type="ECO:0008006" key="4">
    <source>
        <dbReference type="Google" id="ProtNLM"/>
    </source>
</evidence>